<dbReference type="CDD" id="cd12797">
    <property type="entry name" value="M23_peptidase"/>
    <property type="match status" value="1"/>
</dbReference>
<evidence type="ECO:0000256" key="1">
    <source>
        <dbReference type="SAM" id="Phobius"/>
    </source>
</evidence>
<dbReference type="PANTHER" id="PTHR21666:SF291">
    <property type="entry name" value="STAGE II SPORULATION PROTEIN Q"/>
    <property type="match status" value="1"/>
</dbReference>
<feature type="transmembrane region" description="Helical" evidence="1">
    <location>
        <begin position="21"/>
        <end position="41"/>
    </location>
</feature>
<keyword evidence="1" id="KW-1133">Transmembrane helix</keyword>
<dbReference type="EMBL" id="JADBEL010000016">
    <property type="protein sequence ID" value="MBE1555691.1"/>
    <property type="molecule type" value="Genomic_DNA"/>
</dbReference>
<reference evidence="3" key="1">
    <citation type="submission" date="2020-10" db="EMBL/GenBank/DDBJ databases">
        <title>Genomic Encyclopedia of Type Strains, Phase IV (KMG-IV): sequencing the most valuable type-strain genomes for metagenomic binning, comparative biology and taxonomic classification.</title>
        <authorList>
            <person name="Goeker M."/>
        </authorList>
    </citation>
    <scope>NUCLEOTIDE SEQUENCE</scope>
    <source>
        <strain evidence="3">DSM 13886</strain>
    </source>
</reference>
<evidence type="ECO:0000313" key="3">
    <source>
        <dbReference type="EMBL" id="MBE1555691.1"/>
    </source>
</evidence>
<dbReference type="AlphaFoldDB" id="A0A927R419"/>
<dbReference type="RefSeq" id="WP_192599390.1">
    <property type="nucleotide sequence ID" value="NZ_JADBEL010000016.1"/>
</dbReference>
<evidence type="ECO:0000259" key="2">
    <source>
        <dbReference type="Pfam" id="PF01551"/>
    </source>
</evidence>
<dbReference type="GO" id="GO:0004222">
    <property type="term" value="F:metalloendopeptidase activity"/>
    <property type="evidence" value="ECO:0007669"/>
    <property type="project" value="TreeGrafter"/>
</dbReference>
<dbReference type="PANTHER" id="PTHR21666">
    <property type="entry name" value="PEPTIDASE-RELATED"/>
    <property type="match status" value="1"/>
</dbReference>
<keyword evidence="4" id="KW-1185">Reference proteome</keyword>
<keyword evidence="1" id="KW-0472">Membrane</keyword>
<dbReference type="SUPFAM" id="SSF51261">
    <property type="entry name" value="Duplicated hybrid motif"/>
    <property type="match status" value="1"/>
</dbReference>
<dbReference type="InterPro" id="IPR050570">
    <property type="entry name" value="Cell_wall_metabolism_enzyme"/>
</dbReference>
<dbReference type="Pfam" id="PF01551">
    <property type="entry name" value="Peptidase_M23"/>
    <property type="match status" value="1"/>
</dbReference>
<sequence>MREEKPKSPSQKNKSAKTKSWFWPVVYSGIAIVFVGMIWGYNALLKEDSPGLADIAGKNPKDSAIVETNAAKEMLKYPFKETLLDDVAVLQEYYDVKADETMRENALLVFDQTYEANTGLSISVEGQPFEIVASLSGTVENIITDPFKGSEIVLTHADGLKTIYRSVTGILVKKDEEVLQGQPIATSTENEWNPTAGIHLHFEVQKNGVTVNPRSYLGFQ</sequence>
<comment type="caution">
    <text evidence="3">The sequence shown here is derived from an EMBL/GenBank/DDBJ whole genome shotgun (WGS) entry which is preliminary data.</text>
</comment>
<organism evidence="3 4">
    <name type="scientific">Sporosarcina limicola</name>
    <dbReference type="NCBI Taxonomy" id="34101"/>
    <lineage>
        <taxon>Bacteria</taxon>
        <taxon>Bacillati</taxon>
        <taxon>Bacillota</taxon>
        <taxon>Bacilli</taxon>
        <taxon>Bacillales</taxon>
        <taxon>Caryophanaceae</taxon>
        <taxon>Sporosarcina</taxon>
    </lineage>
</organism>
<dbReference type="Gene3D" id="2.70.70.10">
    <property type="entry name" value="Glucose Permease (Domain IIA)"/>
    <property type="match status" value="1"/>
</dbReference>
<dbReference type="InterPro" id="IPR016047">
    <property type="entry name" value="M23ase_b-sheet_dom"/>
</dbReference>
<dbReference type="InterPro" id="IPR011055">
    <property type="entry name" value="Dup_hybrid_motif"/>
</dbReference>
<dbReference type="Proteomes" id="UP000658225">
    <property type="component" value="Unassembled WGS sequence"/>
</dbReference>
<gene>
    <name evidence="3" type="ORF">H4683_002811</name>
</gene>
<keyword evidence="1" id="KW-0812">Transmembrane</keyword>
<proteinExistence type="predicted"/>
<protein>
    <submittedName>
        <fullName evidence="3">Stage II sporulation protein Q</fullName>
    </submittedName>
</protein>
<feature type="domain" description="M23ase beta-sheet core" evidence="2">
    <location>
        <begin position="117"/>
        <end position="213"/>
    </location>
</feature>
<evidence type="ECO:0000313" key="4">
    <source>
        <dbReference type="Proteomes" id="UP000658225"/>
    </source>
</evidence>
<name>A0A927R419_9BACL</name>
<accession>A0A927R419</accession>